<keyword evidence="1" id="KW-0863">Zinc-finger</keyword>
<keyword evidence="2" id="KW-0175">Coiled coil</keyword>
<comment type="caution">
    <text evidence="5">The sequence shown here is derived from an EMBL/GenBank/DDBJ whole genome shotgun (WGS) entry which is preliminary data.</text>
</comment>
<dbReference type="Gene3D" id="3.30.70.270">
    <property type="match status" value="1"/>
</dbReference>
<dbReference type="Pfam" id="PF17921">
    <property type="entry name" value="Integrase_H2C2"/>
    <property type="match status" value="1"/>
</dbReference>
<evidence type="ECO:0000256" key="1">
    <source>
        <dbReference type="PROSITE-ProRule" id="PRU00047"/>
    </source>
</evidence>
<feature type="domain" description="CCHC-type" evidence="4">
    <location>
        <begin position="1273"/>
        <end position="1289"/>
    </location>
</feature>
<keyword evidence="1" id="KW-0862">Zinc</keyword>
<dbReference type="InterPro" id="IPR036875">
    <property type="entry name" value="Znf_CCHC_sf"/>
</dbReference>
<accession>A0A6L2M479</accession>
<feature type="region of interest" description="Disordered" evidence="3">
    <location>
        <begin position="1371"/>
        <end position="1391"/>
    </location>
</feature>
<feature type="region of interest" description="Disordered" evidence="3">
    <location>
        <begin position="248"/>
        <end position="305"/>
    </location>
</feature>
<feature type="compositionally biased region" description="Acidic residues" evidence="3">
    <location>
        <begin position="1371"/>
        <end position="1380"/>
    </location>
</feature>
<protein>
    <recommendedName>
        <fullName evidence="4">CCHC-type domain-containing protein</fullName>
    </recommendedName>
</protein>
<dbReference type="SUPFAM" id="SSF57756">
    <property type="entry name" value="Retrovirus zinc finger-like domains"/>
    <property type="match status" value="2"/>
</dbReference>
<sequence length="1391" mass="158744">MGLWYPKDTGFELTAFSDSDHAGCLDSRKSTSGGIQFLGSDKLVSWSSKKQDYYGFHFDKIPMYCDSKAAIAISCNPVQHSRTKHIDVRYHFIKEKQQLQQQLQQQSQQLQQQSQQQIEQNTKILEALNIREQPKHDHKVYGSSSDEDEEGGYVDPVNQLRNCIPRIKADIPTFSGSLNIEDFLDWVSETEKYFELMDIPEDSQVKYVTYKLRGAASSWWDNLQTTIICLQTTWTLDEAVRMTLKAEHTVSKGKNNSKLKSKPDLNQSLNQSGEKTQPLNSNEAEKNKSTYASTSSHATKKPTNQYARPVGNKCFKCQKTGHTSNQCRAEAVNVTKQGELYEEESENEECFIRPEDVLDEEEDGEHEAYSYVVRRLMLTTLKKVKTPNDTTSFEHDVGSIKTLSTSSLMVEVVRISSHENPDGLPPLRDIQHQIDFVPRDSLPNLPHYPVIANFEFIPEMNGRLLLRQKKAFMSRGNAFRAFKSLEHSNTEDEQLDHLREVIKVLQAHQLFVNLKKCSFVSHKLLFLGFVVSADGIHVDDENIKVIRNGMHLRQLVMFKVLMHKAGTKNKVADALSRRETLLITMGTEGISFDCLKDLYVSDDDLLEVWKQNETGIPGGLYLVQDGFLFFKDRLCIPRGSFREHLLQELHGGGLDGHLSREKTIKLVKERYHWPQIKRDVNNFVKKCYICQTNKGQSQNTGLYTPLPILKAPWEDTSMDFVFGLPRTQRSSDSVFVVDVLHITGIFFREVVRLHRVPKTITFDRDTKFFDRPKHWDICLAPAEFAYNNMVNHSTAKTPFSVVYQKSPNHMLDLVPLPKILGYSIVAKNFAKKIEAIQADEKVYANGGLVKHKIYEIARYWNYTLDKFVEASMIPYEKLWICSPRTKSKKYKGPIQLSWNRGGYTINGRVKKPGYNLSLIIRIYFLDIKSSCECILSIRDDARQDDASSEEESEDVADEGVYQIDINHAAGGKLKGLSDEEAWETIEDSVQYAYDEPIGDLDMMKDKTLGTPIEVEPLDETQLEDLGLNTCNHDLPLSSMKVLSFDELEPQPQPLPNRPPLDVSLRNKRGLEPHSLDSFRLKVVDQLTIHIPPSPHVAYYHPSLGDPKKHYGFKPSLLGHGGSLGVDFSKLEMIEDDFLREGLSLPVRPKVVGKQNQGDVNDALGYKKKSVVVTSDPLALVAEKTKVKKRKKKVEVQTESEGSDDEDISDLKKITALLAKAFNRKKYYAKPTNTNLRTSSASSSANKKPKYVKSVEKKEDKKADEKKRDMSKVKCYNCKKEGHFAKDCKKSKVKDYNYYKTKMLLANKDSDEQVLLTEDQAWMESSSDSDQEINANMVFIEKMEKVLSNSDKSYSFAEEIIAEVAYYTYESESESEYETSEYYDNSTNYGLL</sequence>
<dbReference type="Pfam" id="PF00098">
    <property type="entry name" value="zf-CCHC"/>
    <property type="match status" value="2"/>
</dbReference>
<evidence type="ECO:0000313" key="5">
    <source>
        <dbReference type="EMBL" id="GEU68788.1"/>
    </source>
</evidence>
<dbReference type="InterPro" id="IPR043128">
    <property type="entry name" value="Rev_trsase/Diguanyl_cyclase"/>
</dbReference>
<dbReference type="GO" id="GO:0003676">
    <property type="term" value="F:nucleic acid binding"/>
    <property type="evidence" value="ECO:0007669"/>
    <property type="project" value="InterPro"/>
</dbReference>
<feature type="compositionally biased region" description="Polar residues" evidence="3">
    <location>
        <begin position="289"/>
        <end position="305"/>
    </location>
</feature>
<dbReference type="Gene3D" id="3.30.420.10">
    <property type="entry name" value="Ribonuclease H-like superfamily/Ribonuclease H"/>
    <property type="match status" value="1"/>
</dbReference>
<evidence type="ECO:0000259" key="4">
    <source>
        <dbReference type="PROSITE" id="PS50158"/>
    </source>
</evidence>
<dbReference type="InterPro" id="IPR012337">
    <property type="entry name" value="RNaseH-like_sf"/>
</dbReference>
<keyword evidence="1" id="KW-0479">Metal-binding</keyword>
<evidence type="ECO:0000256" key="2">
    <source>
        <dbReference type="SAM" id="Coils"/>
    </source>
</evidence>
<feature type="coiled-coil region" evidence="2">
    <location>
        <begin position="93"/>
        <end position="120"/>
    </location>
</feature>
<gene>
    <name evidence="5" type="ORF">Tci_040766</name>
</gene>
<dbReference type="FunFam" id="1.10.340.70:FF:000001">
    <property type="entry name" value="Retrovirus-related Pol polyprotein from transposon gypsy-like Protein"/>
    <property type="match status" value="1"/>
</dbReference>
<dbReference type="InterPro" id="IPR036397">
    <property type="entry name" value="RNaseH_sf"/>
</dbReference>
<feature type="compositionally biased region" description="Basic and acidic residues" evidence="3">
    <location>
        <begin position="1252"/>
        <end position="1265"/>
    </location>
</feature>
<name>A0A6L2M479_TANCI</name>
<dbReference type="PANTHER" id="PTHR35046">
    <property type="entry name" value="ZINC KNUCKLE (CCHC-TYPE) FAMILY PROTEIN"/>
    <property type="match status" value="1"/>
</dbReference>
<dbReference type="InterPro" id="IPR043502">
    <property type="entry name" value="DNA/RNA_pol_sf"/>
</dbReference>
<dbReference type="GO" id="GO:0008270">
    <property type="term" value="F:zinc ion binding"/>
    <property type="evidence" value="ECO:0007669"/>
    <property type="project" value="UniProtKB-KW"/>
</dbReference>
<feature type="region of interest" description="Disordered" evidence="3">
    <location>
        <begin position="1232"/>
        <end position="1265"/>
    </location>
</feature>
<reference evidence="5" key="1">
    <citation type="journal article" date="2019" name="Sci. Rep.">
        <title>Draft genome of Tanacetum cinerariifolium, the natural source of mosquito coil.</title>
        <authorList>
            <person name="Yamashiro T."/>
            <person name="Shiraishi A."/>
            <person name="Satake H."/>
            <person name="Nakayama K."/>
        </authorList>
    </citation>
    <scope>NUCLEOTIDE SEQUENCE</scope>
</reference>
<dbReference type="CDD" id="cd09272">
    <property type="entry name" value="RNase_HI_RT_Ty1"/>
    <property type="match status" value="1"/>
</dbReference>
<dbReference type="SUPFAM" id="SSF56672">
    <property type="entry name" value="DNA/RNA polymerases"/>
    <property type="match status" value="1"/>
</dbReference>
<dbReference type="EMBL" id="BKCJ010005815">
    <property type="protein sequence ID" value="GEU68788.1"/>
    <property type="molecule type" value="Genomic_DNA"/>
</dbReference>
<dbReference type="Gene3D" id="4.10.60.10">
    <property type="entry name" value="Zinc finger, CCHC-type"/>
    <property type="match status" value="1"/>
</dbReference>
<organism evidence="5">
    <name type="scientific">Tanacetum cinerariifolium</name>
    <name type="common">Dalmatian daisy</name>
    <name type="synonym">Chrysanthemum cinerariifolium</name>
    <dbReference type="NCBI Taxonomy" id="118510"/>
    <lineage>
        <taxon>Eukaryota</taxon>
        <taxon>Viridiplantae</taxon>
        <taxon>Streptophyta</taxon>
        <taxon>Embryophyta</taxon>
        <taxon>Tracheophyta</taxon>
        <taxon>Spermatophyta</taxon>
        <taxon>Magnoliopsida</taxon>
        <taxon>eudicotyledons</taxon>
        <taxon>Gunneridae</taxon>
        <taxon>Pentapetalae</taxon>
        <taxon>asterids</taxon>
        <taxon>campanulids</taxon>
        <taxon>Asterales</taxon>
        <taxon>Asteraceae</taxon>
        <taxon>Asteroideae</taxon>
        <taxon>Anthemideae</taxon>
        <taxon>Anthemidinae</taxon>
        <taxon>Tanacetum</taxon>
    </lineage>
</organism>
<dbReference type="SUPFAM" id="SSF53098">
    <property type="entry name" value="Ribonuclease H-like"/>
    <property type="match status" value="1"/>
</dbReference>
<dbReference type="PANTHER" id="PTHR35046:SF26">
    <property type="entry name" value="RNA-DIRECTED DNA POLYMERASE"/>
    <property type="match status" value="1"/>
</dbReference>
<dbReference type="InterPro" id="IPR001878">
    <property type="entry name" value="Znf_CCHC"/>
</dbReference>
<feature type="domain" description="CCHC-type" evidence="4">
    <location>
        <begin position="313"/>
        <end position="328"/>
    </location>
</feature>
<dbReference type="Gene3D" id="1.10.340.70">
    <property type="match status" value="1"/>
</dbReference>
<dbReference type="SMART" id="SM00343">
    <property type="entry name" value="ZnF_C2HC"/>
    <property type="match status" value="2"/>
</dbReference>
<feature type="compositionally biased region" description="Polar residues" evidence="3">
    <location>
        <begin position="264"/>
        <end position="282"/>
    </location>
</feature>
<evidence type="ECO:0000256" key="3">
    <source>
        <dbReference type="SAM" id="MobiDB-lite"/>
    </source>
</evidence>
<dbReference type="InterPro" id="IPR041588">
    <property type="entry name" value="Integrase_H2C2"/>
</dbReference>
<proteinExistence type="predicted"/>
<dbReference type="PROSITE" id="PS50158">
    <property type="entry name" value="ZF_CCHC"/>
    <property type="match status" value="2"/>
</dbReference>